<protein>
    <recommendedName>
        <fullName evidence="4">THAP4-like heme-binding beta-barrel domain-containing protein</fullName>
    </recommendedName>
</protein>
<organism evidence="2 3">
    <name type="scientific">Ancylomarina subtilis</name>
    <dbReference type="NCBI Taxonomy" id="1639035"/>
    <lineage>
        <taxon>Bacteria</taxon>
        <taxon>Pseudomonadati</taxon>
        <taxon>Bacteroidota</taxon>
        <taxon>Bacteroidia</taxon>
        <taxon>Marinilabiliales</taxon>
        <taxon>Marinifilaceae</taxon>
        <taxon>Ancylomarina</taxon>
    </lineage>
</organism>
<keyword evidence="3" id="KW-1185">Reference proteome</keyword>
<keyword evidence="1" id="KW-0732">Signal</keyword>
<dbReference type="Proteomes" id="UP000293562">
    <property type="component" value="Unassembled WGS sequence"/>
</dbReference>
<comment type="caution">
    <text evidence="2">The sequence shown here is derived from an EMBL/GenBank/DDBJ whole genome shotgun (WGS) entry which is preliminary data.</text>
</comment>
<sequence>MNMKKLSLIFVGLLLACCHSFGQTNHFVRLKAMVGDWSGTGSGFGNNKSQIESSCQLVMGGQYLEIKNESRFDPTERNPEGEHHIDRGFISYDKSRDVIVYRQFNNEGYVNQYVLNDSLSNDSLLVFDTEVIENFVPGGKARWTVKILSDNQIETSFEVSFPKKDYTCFGVNKLTKKK</sequence>
<evidence type="ECO:0000313" key="2">
    <source>
        <dbReference type="EMBL" id="RZT96254.1"/>
    </source>
</evidence>
<gene>
    <name evidence="2" type="ORF">EV201_0890</name>
</gene>
<dbReference type="EMBL" id="SHKN01000001">
    <property type="protein sequence ID" value="RZT96254.1"/>
    <property type="molecule type" value="Genomic_DNA"/>
</dbReference>
<dbReference type="PROSITE" id="PS51257">
    <property type="entry name" value="PROKAR_LIPOPROTEIN"/>
    <property type="match status" value="1"/>
</dbReference>
<proteinExistence type="predicted"/>
<evidence type="ECO:0008006" key="4">
    <source>
        <dbReference type="Google" id="ProtNLM"/>
    </source>
</evidence>
<evidence type="ECO:0000313" key="3">
    <source>
        <dbReference type="Proteomes" id="UP000293562"/>
    </source>
</evidence>
<accession>A0A4Q7VJI3</accession>
<name>A0A4Q7VJI3_9BACT</name>
<feature type="chain" id="PRO_5020351459" description="THAP4-like heme-binding beta-barrel domain-containing protein" evidence="1">
    <location>
        <begin position="23"/>
        <end position="178"/>
    </location>
</feature>
<reference evidence="2 3" key="1">
    <citation type="submission" date="2019-02" db="EMBL/GenBank/DDBJ databases">
        <title>Genomic Encyclopedia of Type Strains, Phase IV (KMG-IV): sequencing the most valuable type-strain genomes for metagenomic binning, comparative biology and taxonomic classification.</title>
        <authorList>
            <person name="Goeker M."/>
        </authorList>
    </citation>
    <scope>NUCLEOTIDE SEQUENCE [LARGE SCALE GENOMIC DNA]</scope>
    <source>
        <strain evidence="2 3">DSM 28825</strain>
    </source>
</reference>
<dbReference type="AlphaFoldDB" id="A0A4Q7VJI3"/>
<evidence type="ECO:0000256" key="1">
    <source>
        <dbReference type="SAM" id="SignalP"/>
    </source>
</evidence>
<feature type="signal peptide" evidence="1">
    <location>
        <begin position="1"/>
        <end position="22"/>
    </location>
</feature>